<gene>
    <name evidence="1" type="ORF">H109_02021</name>
</gene>
<keyword evidence="2" id="KW-1185">Reference proteome</keyword>
<organism evidence="1 2">
    <name type="scientific">Trichophyton interdigitale (strain MR816)</name>
    <dbReference type="NCBI Taxonomy" id="1215338"/>
    <lineage>
        <taxon>Eukaryota</taxon>
        <taxon>Fungi</taxon>
        <taxon>Dikarya</taxon>
        <taxon>Ascomycota</taxon>
        <taxon>Pezizomycotina</taxon>
        <taxon>Eurotiomycetes</taxon>
        <taxon>Eurotiomycetidae</taxon>
        <taxon>Onygenales</taxon>
        <taxon>Arthrodermataceae</taxon>
        <taxon>Trichophyton</taxon>
    </lineage>
</organism>
<name>A0A059JFF4_TRIIM</name>
<dbReference type="HOGENOM" id="CLU_2039725_0_0_1"/>
<protein>
    <submittedName>
        <fullName evidence="1">Uncharacterized protein</fullName>
    </submittedName>
</protein>
<accession>A0A059JFF4</accession>
<dbReference type="AlphaFoldDB" id="A0A059JFF4"/>
<dbReference type="OrthoDB" id="5275938at2759"/>
<sequence>MRFEACSKVVWSRKSGPLLFAVAKLQLEVGRRLKVEVADLWLTSSVSAMLRPRWKESRDLPDRQGVPLLVDNCDGNDISVLSYTIETRWWVPSTMPSDDVLKVAVTADKYKNPPHMSPRRS</sequence>
<reference evidence="1 2" key="1">
    <citation type="submission" date="2014-02" db="EMBL/GenBank/DDBJ databases">
        <title>The Genome Sequence of Trichophyton interdigitale MR816.</title>
        <authorList>
            <consortium name="The Broad Institute Genomics Platform"/>
            <person name="Cuomo C.A."/>
            <person name="White T.C."/>
            <person name="Graser Y."/>
            <person name="Martinez-Rossi N."/>
            <person name="Heitman J."/>
            <person name="Young S.K."/>
            <person name="Zeng Q."/>
            <person name="Gargeya S."/>
            <person name="Abouelleil A."/>
            <person name="Alvarado L."/>
            <person name="Chapman S.B."/>
            <person name="Gainer-Dewar J."/>
            <person name="Goldberg J."/>
            <person name="Griggs A."/>
            <person name="Gujja S."/>
            <person name="Hansen M."/>
            <person name="Howarth C."/>
            <person name="Imamovic A."/>
            <person name="Larimer J."/>
            <person name="Martinez D."/>
            <person name="Murphy C."/>
            <person name="Pearson M.D."/>
            <person name="Persinoti G."/>
            <person name="Poon T."/>
            <person name="Priest M."/>
            <person name="Roberts A.D."/>
            <person name="Saif S."/>
            <person name="Shea T.D."/>
            <person name="Sykes S.N."/>
            <person name="Wortman J."/>
            <person name="Nusbaum C."/>
            <person name="Birren B."/>
        </authorList>
    </citation>
    <scope>NUCLEOTIDE SEQUENCE [LARGE SCALE GENOMIC DNA]</scope>
    <source>
        <strain evidence="1 2">MR816</strain>
    </source>
</reference>
<evidence type="ECO:0000313" key="1">
    <source>
        <dbReference type="EMBL" id="KDB26172.1"/>
    </source>
</evidence>
<evidence type="ECO:0000313" key="2">
    <source>
        <dbReference type="Proteomes" id="UP000024533"/>
    </source>
</evidence>
<proteinExistence type="predicted"/>
<comment type="caution">
    <text evidence="1">The sequence shown here is derived from an EMBL/GenBank/DDBJ whole genome shotgun (WGS) entry which is preliminary data.</text>
</comment>
<dbReference type="Proteomes" id="UP000024533">
    <property type="component" value="Unassembled WGS sequence"/>
</dbReference>
<dbReference type="EMBL" id="AOKY01000155">
    <property type="protein sequence ID" value="KDB26172.1"/>
    <property type="molecule type" value="Genomic_DNA"/>
</dbReference>